<comment type="caution">
    <text evidence="2">The sequence shown here is derived from an EMBL/GenBank/DDBJ whole genome shotgun (WGS) entry which is preliminary data.</text>
</comment>
<keyword evidence="3" id="KW-1185">Reference proteome</keyword>
<name>A0A1N7S1F3_9BURK</name>
<dbReference type="EMBL" id="CYGY02000027">
    <property type="protein sequence ID" value="SIT41176.1"/>
    <property type="molecule type" value="Genomic_DNA"/>
</dbReference>
<gene>
    <name evidence="2" type="ORF">BN2476_270010</name>
</gene>
<dbReference type="Gene3D" id="3.60.60.10">
    <property type="entry name" value="Penicillin V Acylase, Chain A"/>
    <property type="match status" value="1"/>
</dbReference>
<evidence type="ECO:0000259" key="1">
    <source>
        <dbReference type="Pfam" id="PF03417"/>
    </source>
</evidence>
<sequence>MICDGSSCTAWRSRTGWPYPRAGGFHLTFGHRVSAAALSVGYSAHGCSVQTITRPSLHANHAIHPAMSGYAQLVTDSSRDRQRRGDAMLCETREGGRAPDPLAILADTHDASLPIYRTDPTDRDDENTLATADIVIKASHLEWLVYEQPGTRRPSTG</sequence>
<dbReference type="GO" id="GO:0016740">
    <property type="term" value="F:transferase activity"/>
    <property type="evidence" value="ECO:0007669"/>
    <property type="project" value="UniProtKB-KW"/>
</dbReference>
<dbReference type="Pfam" id="PF03417">
    <property type="entry name" value="AAT"/>
    <property type="match status" value="1"/>
</dbReference>
<feature type="domain" description="Peptidase C45 hydrolase" evidence="1">
    <location>
        <begin position="20"/>
        <end position="139"/>
    </location>
</feature>
<organism evidence="2 3">
    <name type="scientific">Paraburkholderia piptadeniae</name>
    <dbReference type="NCBI Taxonomy" id="1701573"/>
    <lineage>
        <taxon>Bacteria</taxon>
        <taxon>Pseudomonadati</taxon>
        <taxon>Pseudomonadota</taxon>
        <taxon>Betaproteobacteria</taxon>
        <taxon>Burkholderiales</taxon>
        <taxon>Burkholderiaceae</taxon>
        <taxon>Paraburkholderia</taxon>
    </lineage>
</organism>
<proteinExistence type="predicted"/>
<evidence type="ECO:0000313" key="2">
    <source>
        <dbReference type="EMBL" id="SIT41176.1"/>
    </source>
</evidence>
<accession>A0A1N7S1F3</accession>
<evidence type="ECO:0000313" key="3">
    <source>
        <dbReference type="Proteomes" id="UP000195569"/>
    </source>
</evidence>
<reference evidence="2" key="1">
    <citation type="submission" date="2016-12" db="EMBL/GenBank/DDBJ databases">
        <authorList>
            <person name="Moulin L."/>
        </authorList>
    </citation>
    <scope>NUCLEOTIDE SEQUENCE [LARGE SCALE GENOMIC DNA]</scope>
    <source>
        <strain evidence="2">STM 7183</strain>
    </source>
</reference>
<protein>
    <submittedName>
        <fullName evidence="2">Peptidase C45 acyl-coenzyme A:6-aminopenicillanic acid acyl-transferase</fullName>
    </submittedName>
</protein>
<dbReference type="InterPro" id="IPR005079">
    <property type="entry name" value="Peptidase_C45_hydrolase"/>
</dbReference>
<dbReference type="AlphaFoldDB" id="A0A1N7S1F3"/>
<dbReference type="Proteomes" id="UP000195569">
    <property type="component" value="Unassembled WGS sequence"/>
</dbReference>